<proteinExistence type="predicted"/>
<name>A0A8X6I9M9_NEPPI</name>
<feature type="region of interest" description="Disordered" evidence="1">
    <location>
        <begin position="1"/>
        <end position="81"/>
    </location>
</feature>
<feature type="compositionally biased region" description="Polar residues" evidence="1">
    <location>
        <begin position="1"/>
        <end position="20"/>
    </location>
</feature>
<evidence type="ECO:0000313" key="3">
    <source>
        <dbReference type="Proteomes" id="UP000887013"/>
    </source>
</evidence>
<dbReference type="EMBL" id="BMAW01042800">
    <property type="protein sequence ID" value="GFS36157.1"/>
    <property type="molecule type" value="Genomic_DNA"/>
</dbReference>
<evidence type="ECO:0000313" key="2">
    <source>
        <dbReference type="EMBL" id="GFS36157.1"/>
    </source>
</evidence>
<accession>A0A8X6I9M9</accession>
<sequence>MALNRSTLIAGQLTSNQPIRSHSSHHHSHSLSLSERKASTIHSGRRSPKRNHSCRHHSSLAGRSPQGDLSRRHHSALAGRTPQGDLICRTHFSMAGRIPQGNRLCRLQLHQPEFSNSSTSHGRRVPDKLRQIGNNKALTIFHLFTPLPATRWRQNPNS</sequence>
<dbReference type="Proteomes" id="UP000887013">
    <property type="component" value="Unassembled WGS sequence"/>
</dbReference>
<keyword evidence="3" id="KW-1185">Reference proteome</keyword>
<dbReference type="AlphaFoldDB" id="A0A8X6I9M9"/>
<comment type="caution">
    <text evidence="2">The sequence shown here is derived from an EMBL/GenBank/DDBJ whole genome shotgun (WGS) entry which is preliminary data.</text>
</comment>
<organism evidence="2 3">
    <name type="scientific">Nephila pilipes</name>
    <name type="common">Giant wood spider</name>
    <name type="synonym">Nephila maculata</name>
    <dbReference type="NCBI Taxonomy" id="299642"/>
    <lineage>
        <taxon>Eukaryota</taxon>
        <taxon>Metazoa</taxon>
        <taxon>Ecdysozoa</taxon>
        <taxon>Arthropoda</taxon>
        <taxon>Chelicerata</taxon>
        <taxon>Arachnida</taxon>
        <taxon>Araneae</taxon>
        <taxon>Araneomorphae</taxon>
        <taxon>Entelegynae</taxon>
        <taxon>Araneoidea</taxon>
        <taxon>Nephilidae</taxon>
        <taxon>Nephila</taxon>
    </lineage>
</organism>
<protein>
    <submittedName>
        <fullName evidence="2">Uncharacterized protein</fullName>
    </submittedName>
</protein>
<evidence type="ECO:0000256" key="1">
    <source>
        <dbReference type="SAM" id="MobiDB-lite"/>
    </source>
</evidence>
<feature type="compositionally biased region" description="Basic residues" evidence="1">
    <location>
        <begin position="43"/>
        <end position="58"/>
    </location>
</feature>
<gene>
    <name evidence="2" type="ORF">NPIL_265651</name>
</gene>
<reference evidence="2" key="1">
    <citation type="submission" date="2020-08" db="EMBL/GenBank/DDBJ databases">
        <title>Multicomponent nature underlies the extraordinary mechanical properties of spider dragline silk.</title>
        <authorList>
            <person name="Kono N."/>
            <person name="Nakamura H."/>
            <person name="Mori M."/>
            <person name="Yoshida Y."/>
            <person name="Ohtoshi R."/>
            <person name="Malay A.D."/>
            <person name="Moran D.A.P."/>
            <person name="Tomita M."/>
            <person name="Numata K."/>
            <person name="Arakawa K."/>
        </authorList>
    </citation>
    <scope>NUCLEOTIDE SEQUENCE</scope>
</reference>